<organism evidence="1">
    <name type="scientific">termite gut metagenome</name>
    <dbReference type="NCBI Taxonomy" id="433724"/>
    <lineage>
        <taxon>unclassified sequences</taxon>
        <taxon>metagenomes</taxon>
        <taxon>organismal metagenomes</taxon>
    </lineage>
</organism>
<sequence length="86" mass="10132">MQLEFEDFEKVRKTVERIIADFNIDIQKELDESGKDIPKEGKRPFYSHMNALFLNVILNRLDELGPKVEPRAFEARKKIVEIINTL</sequence>
<name>A0A5J4SR07_9ZZZZ</name>
<comment type="caution">
    <text evidence="1">The sequence shown here is derived from an EMBL/GenBank/DDBJ whole genome shotgun (WGS) entry which is preliminary data.</text>
</comment>
<reference evidence="1" key="1">
    <citation type="submission" date="2019-03" db="EMBL/GenBank/DDBJ databases">
        <title>Single cell metagenomics reveals metabolic interactions within the superorganism composed of flagellate Streblomastix strix and complex community of Bacteroidetes bacteria on its surface.</title>
        <authorList>
            <person name="Treitli S.C."/>
            <person name="Kolisko M."/>
            <person name="Husnik F."/>
            <person name="Keeling P."/>
            <person name="Hampl V."/>
        </authorList>
    </citation>
    <scope>NUCLEOTIDE SEQUENCE</scope>
    <source>
        <strain evidence="1">STM</strain>
    </source>
</reference>
<accession>A0A5J4SR07</accession>
<evidence type="ECO:0000313" key="1">
    <source>
        <dbReference type="EMBL" id="KAA6347803.1"/>
    </source>
</evidence>
<protein>
    <submittedName>
        <fullName evidence="1">Uncharacterized protein</fullName>
    </submittedName>
</protein>
<dbReference type="EMBL" id="SNRY01000084">
    <property type="protein sequence ID" value="KAA6347803.1"/>
    <property type="molecule type" value="Genomic_DNA"/>
</dbReference>
<dbReference type="AlphaFoldDB" id="A0A5J4SR07"/>
<proteinExistence type="predicted"/>
<gene>
    <name evidence="1" type="ORF">EZS27_004756</name>
</gene>